<feature type="binding site" evidence="8">
    <location>
        <position position="108"/>
    </location>
    <ligand>
        <name>Fe cation</name>
        <dbReference type="ChEBI" id="CHEBI:24875"/>
    </ligand>
</feature>
<keyword evidence="5" id="KW-0238">DNA-binding</keyword>
<dbReference type="GO" id="GO:0008270">
    <property type="term" value="F:zinc ion binding"/>
    <property type="evidence" value="ECO:0007669"/>
    <property type="project" value="TreeGrafter"/>
</dbReference>
<dbReference type="SUPFAM" id="SSF46785">
    <property type="entry name" value="Winged helix' DNA-binding domain"/>
    <property type="match status" value="1"/>
</dbReference>
<dbReference type="Gene3D" id="1.10.10.10">
    <property type="entry name" value="Winged helix-like DNA-binding domain superfamily/Winged helix DNA-binding domain"/>
    <property type="match status" value="1"/>
</dbReference>
<evidence type="ECO:0000256" key="7">
    <source>
        <dbReference type="PIRSR" id="PIRSR602481-1"/>
    </source>
</evidence>
<evidence type="ECO:0000313" key="10">
    <source>
        <dbReference type="Proteomes" id="UP001208771"/>
    </source>
</evidence>
<keyword evidence="7" id="KW-0479">Metal-binding</keyword>
<evidence type="ECO:0000256" key="4">
    <source>
        <dbReference type="ARBA" id="ARBA00023015"/>
    </source>
</evidence>
<dbReference type="RefSeq" id="WP_306412902.1">
    <property type="nucleotide sequence ID" value="NZ_JANFPI010000007.1"/>
</dbReference>
<comment type="cofactor">
    <cofactor evidence="7">
        <name>Zn(2+)</name>
        <dbReference type="ChEBI" id="CHEBI:29105"/>
    </cofactor>
    <text evidence="7">Binds 1 zinc ion per subunit.</text>
</comment>
<evidence type="ECO:0000256" key="1">
    <source>
        <dbReference type="ARBA" id="ARBA00007957"/>
    </source>
</evidence>
<proteinExistence type="inferred from homology"/>
<evidence type="ECO:0000256" key="3">
    <source>
        <dbReference type="ARBA" id="ARBA00022833"/>
    </source>
</evidence>
<protein>
    <submittedName>
        <fullName evidence="9">Transcriptional repressor</fullName>
    </submittedName>
</protein>
<keyword evidence="6" id="KW-0804">Transcription</keyword>
<reference evidence="9" key="1">
    <citation type="submission" date="2022-07" db="EMBL/GenBank/DDBJ databases">
        <title>Ectorhizobium quercum gen.nov., sp. nov.</title>
        <authorList>
            <person name="Ma T."/>
            <person name="Li Y."/>
        </authorList>
    </citation>
    <scope>NUCLEOTIDE SEQUENCE</scope>
    <source>
        <strain evidence="9">BDR2-2</strain>
    </source>
</reference>
<evidence type="ECO:0000313" key="9">
    <source>
        <dbReference type="EMBL" id="MCX8999414.1"/>
    </source>
</evidence>
<feature type="binding site" evidence="7">
    <location>
        <position position="93"/>
    </location>
    <ligand>
        <name>Zn(2+)</name>
        <dbReference type="ChEBI" id="CHEBI:29105"/>
    </ligand>
</feature>
<evidence type="ECO:0000256" key="6">
    <source>
        <dbReference type="ARBA" id="ARBA00023163"/>
    </source>
</evidence>
<dbReference type="Gene3D" id="3.30.1490.190">
    <property type="match status" value="1"/>
</dbReference>
<dbReference type="EMBL" id="JANFPI010000007">
    <property type="protein sequence ID" value="MCX8999414.1"/>
    <property type="molecule type" value="Genomic_DNA"/>
</dbReference>
<dbReference type="InterPro" id="IPR036388">
    <property type="entry name" value="WH-like_DNA-bd_sf"/>
</dbReference>
<dbReference type="InterPro" id="IPR036390">
    <property type="entry name" value="WH_DNA-bd_sf"/>
</dbReference>
<dbReference type="PANTHER" id="PTHR33202:SF6">
    <property type="entry name" value="ZINC UPTAKE REGULATION PROTEIN"/>
    <property type="match status" value="1"/>
</dbReference>
<comment type="cofactor">
    <cofactor evidence="8">
        <name>Mn(2+)</name>
        <dbReference type="ChEBI" id="CHEBI:29035"/>
    </cofactor>
    <cofactor evidence="8">
        <name>Fe(2+)</name>
        <dbReference type="ChEBI" id="CHEBI:29033"/>
    </cofactor>
    <text evidence="8">Binds 1 Mn(2+) or Fe(2+) ion per subunit.</text>
</comment>
<dbReference type="GO" id="GO:0005829">
    <property type="term" value="C:cytosol"/>
    <property type="evidence" value="ECO:0007669"/>
    <property type="project" value="TreeGrafter"/>
</dbReference>
<dbReference type="GO" id="GO:1900376">
    <property type="term" value="P:regulation of secondary metabolite biosynthetic process"/>
    <property type="evidence" value="ECO:0007669"/>
    <property type="project" value="TreeGrafter"/>
</dbReference>
<keyword evidence="8" id="KW-0408">Iron</keyword>
<keyword evidence="4" id="KW-0805">Transcription regulation</keyword>
<keyword evidence="10" id="KW-1185">Reference proteome</keyword>
<feature type="binding site" evidence="7">
    <location>
        <position position="96"/>
    </location>
    <ligand>
        <name>Zn(2+)</name>
        <dbReference type="ChEBI" id="CHEBI:29105"/>
    </ligand>
</feature>
<dbReference type="InterPro" id="IPR002481">
    <property type="entry name" value="FUR"/>
</dbReference>
<name>A0AAE3SXS2_9HYPH</name>
<evidence type="ECO:0000256" key="2">
    <source>
        <dbReference type="ARBA" id="ARBA00022491"/>
    </source>
</evidence>
<comment type="similarity">
    <text evidence="1">Belongs to the Fur family.</text>
</comment>
<dbReference type="PANTHER" id="PTHR33202">
    <property type="entry name" value="ZINC UPTAKE REGULATION PROTEIN"/>
    <property type="match status" value="1"/>
</dbReference>
<dbReference type="Proteomes" id="UP001208771">
    <property type="component" value="Unassembled WGS sequence"/>
</dbReference>
<feature type="binding site" evidence="7">
    <location>
        <position position="136"/>
    </location>
    <ligand>
        <name>Zn(2+)</name>
        <dbReference type="ChEBI" id="CHEBI:29105"/>
    </ligand>
</feature>
<evidence type="ECO:0000256" key="5">
    <source>
        <dbReference type="ARBA" id="ARBA00023125"/>
    </source>
</evidence>
<accession>A0AAE3SXS2</accession>
<dbReference type="InterPro" id="IPR043135">
    <property type="entry name" value="Fur_C"/>
</dbReference>
<keyword evidence="2" id="KW-0678">Repressor</keyword>
<organism evidence="9 10">
    <name type="scientific">Ectorhizobium quercum</name>
    <dbReference type="NCBI Taxonomy" id="2965071"/>
    <lineage>
        <taxon>Bacteria</taxon>
        <taxon>Pseudomonadati</taxon>
        <taxon>Pseudomonadota</taxon>
        <taxon>Alphaproteobacteria</taxon>
        <taxon>Hyphomicrobiales</taxon>
        <taxon>Rhizobiaceae</taxon>
        <taxon>Ectorhizobium</taxon>
    </lineage>
</organism>
<dbReference type="AlphaFoldDB" id="A0AAE3SXS2"/>
<dbReference type="GO" id="GO:0003700">
    <property type="term" value="F:DNA-binding transcription factor activity"/>
    <property type="evidence" value="ECO:0007669"/>
    <property type="project" value="InterPro"/>
</dbReference>
<keyword evidence="3 7" id="KW-0862">Zinc</keyword>
<dbReference type="Pfam" id="PF01475">
    <property type="entry name" value="FUR"/>
    <property type="match status" value="1"/>
</dbReference>
<gene>
    <name evidence="9" type="ORF">NOF55_20100</name>
</gene>
<dbReference type="GO" id="GO:0000976">
    <property type="term" value="F:transcription cis-regulatory region binding"/>
    <property type="evidence" value="ECO:0007669"/>
    <property type="project" value="TreeGrafter"/>
</dbReference>
<evidence type="ECO:0000256" key="8">
    <source>
        <dbReference type="PIRSR" id="PIRSR602481-2"/>
    </source>
</evidence>
<feature type="binding site" evidence="7">
    <location>
        <position position="133"/>
    </location>
    <ligand>
        <name>Zn(2+)</name>
        <dbReference type="ChEBI" id="CHEBI:29105"/>
    </ligand>
</feature>
<comment type="caution">
    <text evidence="9">The sequence shown here is derived from an EMBL/GenBank/DDBJ whole genome shotgun (WGS) entry which is preliminary data.</text>
</comment>
<sequence length="137" mass="15398">MSQALHRPDLKLTRNQSLVLSVLETSGQPLSAYTILDRLRVHGLKAPLQIYRALDKLLEIGRVHRLESMNAFVVCCHSRHGQIHPRITAFEICEACGRVSEFQDARVENALTKHARDNGFKIRSATIEVHGLCADCN</sequence>
<dbReference type="GO" id="GO:0045892">
    <property type="term" value="P:negative regulation of DNA-templated transcription"/>
    <property type="evidence" value="ECO:0007669"/>
    <property type="project" value="TreeGrafter"/>
</dbReference>